<protein>
    <submittedName>
        <fullName evidence="7">Outer membrane scaffolding protein for murein synthesis (MipA/OmpV family)</fullName>
    </submittedName>
</protein>
<evidence type="ECO:0000256" key="4">
    <source>
        <dbReference type="ARBA" id="ARBA00023136"/>
    </source>
</evidence>
<evidence type="ECO:0000256" key="1">
    <source>
        <dbReference type="ARBA" id="ARBA00004442"/>
    </source>
</evidence>
<dbReference type="PANTHER" id="PTHR38776:SF1">
    <property type="entry name" value="MLTA-INTERACTING PROTEIN-RELATED"/>
    <property type="match status" value="1"/>
</dbReference>
<gene>
    <name evidence="7" type="ORF">C8J24_3364</name>
</gene>
<dbReference type="InterPro" id="IPR010583">
    <property type="entry name" value="MipA"/>
</dbReference>
<reference evidence="7 8" key="1">
    <citation type="submission" date="2018-04" db="EMBL/GenBank/DDBJ databases">
        <title>Genomic Encyclopedia of Type Strains, Phase III (KMG-III): the genomes of soil and plant-associated and newly described type strains.</title>
        <authorList>
            <person name="Whitman W."/>
        </authorList>
    </citation>
    <scope>NUCLEOTIDE SEQUENCE [LARGE SCALE GENOMIC DNA]</scope>
    <source>
        <strain evidence="7 8">NW12</strain>
    </source>
</reference>
<dbReference type="RefSeq" id="WP_107934144.1">
    <property type="nucleotide sequence ID" value="NZ_PZZN01000003.1"/>
</dbReference>
<keyword evidence="4" id="KW-0472">Membrane</keyword>
<evidence type="ECO:0000256" key="6">
    <source>
        <dbReference type="SAM" id="SignalP"/>
    </source>
</evidence>
<dbReference type="AlphaFoldDB" id="A0A2T4YP02"/>
<keyword evidence="8" id="KW-1185">Reference proteome</keyword>
<dbReference type="PANTHER" id="PTHR38776">
    <property type="entry name" value="MLTA-INTERACTING PROTEIN-RELATED"/>
    <property type="match status" value="1"/>
</dbReference>
<name>A0A2T4YP02_9SPHN</name>
<feature type="chain" id="PRO_5015408729" evidence="6">
    <location>
        <begin position="26"/>
        <end position="283"/>
    </location>
</feature>
<accession>A0A2T4YP02</accession>
<organism evidence="7 8">
    <name type="scientific">Sphingomonas aerolata</name>
    <dbReference type="NCBI Taxonomy" id="185951"/>
    <lineage>
        <taxon>Bacteria</taxon>
        <taxon>Pseudomonadati</taxon>
        <taxon>Pseudomonadota</taxon>
        <taxon>Alphaproteobacteria</taxon>
        <taxon>Sphingomonadales</taxon>
        <taxon>Sphingomonadaceae</taxon>
        <taxon>Sphingomonas</taxon>
    </lineage>
</organism>
<dbReference type="Proteomes" id="UP000240996">
    <property type="component" value="Unassembled WGS sequence"/>
</dbReference>
<feature type="signal peptide" evidence="6">
    <location>
        <begin position="1"/>
        <end position="25"/>
    </location>
</feature>
<keyword evidence="5" id="KW-0998">Cell outer membrane</keyword>
<comment type="subcellular location">
    <subcellularLocation>
        <location evidence="1">Cell outer membrane</location>
    </subcellularLocation>
</comment>
<keyword evidence="3 6" id="KW-0732">Signal</keyword>
<comment type="similarity">
    <text evidence="2">Belongs to the MipA/OmpV family.</text>
</comment>
<evidence type="ECO:0000256" key="2">
    <source>
        <dbReference type="ARBA" id="ARBA00005722"/>
    </source>
</evidence>
<comment type="caution">
    <text evidence="7">The sequence shown here is derived from an EMBL/GenBank/DDBJ whole genome shotgun (WGS) entry which is preliminary data.</text>
</comment>
<evidence type="ECO:0000313" key="7">
    <source>
        <dbReference type="EMBL" id="PTM45144.1"/>
    </source>
</evidence>
<dbReference type="Pfam" id="PF06629">
    <property type="entry name" value="MipA"/>
    <property type="match status" value="1"/>
</dbReference>
<proteinExistence type="inferred from homology"/>
<sequence>MPYIRTSSLILGSTLAAFTTLPAHAQDAPADPYRDTVTVGVGVAALPDYEGSIDYRITPAPAAIGTIKGYGFALAGNQLSVDLIKNAPGAVWDVQAGPIAQLNLNRSALGSIDDRRIRALGKLGVAVELGGYVGLGKTGVLTSPYDTLSVTLGYRHDVSGVHDSGIWSPGITYVTPLSRKAAIGVFASADIVERGYAQTYYSVSAAQSAASGLPVYTARGGLKNWTFGAIGSYSLTGDLLHGIKVVAGGTYGRMEGDIARSPLVAIAGSRNQWLGTIGLAYTF</sequence>
<dbReference type="GO" id="GO:0009279">
    <property type="term" value="C:cell outer membrane"/>
    <property type="evidence" value="ECO:0007669"/>
    <property type="project" value="UniProtKB-SubCell"/>
</dbReference>
<evidence type="ECO:0000256" key="5">
    <source>
        <dbReference type="ARBA" id="ARBA00023237"/>
    </source>
</evidence>
<evidence type="ECO:0000256" key="3">
    <source>
        <dbReference type="ARBA" id="ARBA00022729"/>
    </source>
</evidence>
<dbReference type="EMBL" id="PZZN01000003">
    <property type="protein sequence ID" value="PTM45144.1"/>
    <property type="molecule type" value="Genomic_DNA"/>
</dbReference>
<evidence type="ECO:0000313" key="8">
    <source>
        <dbReference type="Proteomes" id="UP000240996"/>
    </source>
</evidence>